<dbReference type="PANTHER" id="PTHR47894">
    <property type="entry name" value="HTH-TYPE TRANSCRIPTIONAL REGULATOR GADX"/>
    <property type="match status" value="1"/>
</dbReference>
<dbReference type="InterPro" id="IPR020449">
    <property type="entry name" value="Tscrpt_reg_AraC-type_HTH"/>
</dbReference>
<dbReference type="GO" id="GO:0005829">
    <property type="term" value="C:cytosol"/>
    <property type="evidence" value="ECO:0007669"/>
    <property type="project" value="TreeGrafter"/>
</dbReference>
<keyword evidence="6" id="KW-1185">Reference proteome</keyword>
<keyword evidence="1" id="KW-0805">Transcription regulation</keyword>
<sequence>MHLPAKPSMTRFNSATGTRNSELPSSWFEPSIHSAYYQIFTKLLAAHRLPLPRPFTGQPRLLPLLDFLPSIEVFHALDTPEAGIDLGLAVPGAAHGAMGLVALSSDTLWDAMVTMVRYGPIRNHLFNYRCLQQADMAVLEVRPRLNLARYERFLMYSTVLAIFNVFKAISEDTALNAMRLTFPWETPSRLGRSSIPAGVFDFNKESLSLQIPMEVALQPSQTADPDLCMRLKMAGEEELSKLKGSTGAKVRHLLHQRTPAWPSLQEVADKLAMSKRTLIRKLESEELSYQLLLDEARGELACWFLRRSGLPLHDIAEKTGFSDQANFTRSFRRMQGCTPSEYRSNFRRILDLD</sequence>
<dbReference type="InterPro" id="IPR032687">
    <property type="entry name" value="AraC-type_N"/>
</dbReference>
<dbReference type="SMART" id="SM00342">
    <property type="entry name" value="HTH_ARAC"/>
    <property type="match status" value="1"/>
</dbReference>
<evidence type="ECO:0000313" key="6">
    <source>
        <dbReference type="Proteomes" id="UP000199391"/>
    </source>
</evidence>
<dbReference type="STRING" id="1035707.SAMN05216552_1002209"/>
<evidence type="ECO:0000256" key="3">
    <source>
        <dbReference type="ARBA" id="ARBA00023163"/>
    </source>
</evidence>
<dbReference type="InterPro" id="IPR018060">
    <property type="entry name" value="HTH_AraC"/>
</dbReference>
<dbReference type="Gene3D" id="1.10.10.60">
    <property type="entry name" value="Homeodomain-like"/>
    <property type="match status" value="1"/>
</dbReference>
<dbReference type="SUPFAM" id="SSF46689">
    <property type="entry name" value="Homeodomain-like"/>
    <property type="match status" value="1"/>
</dbReference>
<dbReference type="Proteomes" id="UP000199391">
    <property type="component" value="Unassembled WGS sequence"/>
</dbReference>
<evidence type="ECO:0000259" key="4">
    <source>
        <dbReference type="PROSITE" id="PS01124"/>
    </source>
</evidence>
<dbReference type="Pfam" id="PF12625">
    <property type="entry name" value="Arabinose_bd"/>
    <property type="match status" value="1"/>
</dbReference>
<dbReference type="GO" id="GO:0000976">
    <property type="term" value="F:transcription cis-regulatory region binding"/>
    <property type="evidence" value="ECO:0007669"/>
    <property type="project" value="TreeGrafter"/>
</dbReference>
<dbReference type="PANTHER" id="PTHR47894:SF1">
    <property type="entry name" value="HTH-TYPE TRANSCRIPTIONAL REGULATOR VQSM"/>
    <property type="match status" value="1"/>
</dbReference>
<dbReference type="OrthoDB" id="6506763at2"/>
<evidence type="ECO:0000313" key="5">
    <source>
        <dbReference type="EMBL" id="SFU38356.1"/>
    </source>
</evidence>
<dbReference type="PROSITE" id="PS01124">
    <property type="entry name" value="HTH_ARAC_FAMILY_2"/>
    <property type="match status" value="1"/>
</dbReference>
<keyword evidence="2" id="KW-0238">DNA-binding</keyword>
<gene>
    <name evidence="5" type="ORF">SAMN05216552_1002209</name>
</gene>
<dbReference type="EMBL" id="FPBO01000002">
    <property type="protein sequence ID" value="SFU38356.1"/>
    <property type="molecule type" value="Genomic_DNA"/>
</dbReference>
<name>A0A1I7FQQ2_9BURK</name>
<dbReference type="PRINTS" id="PR00032">
    <property type="entry name" value="HTHARAC"/>
</dbReference>
<organism evidence="5 6">
    <name type="scientific">Pseudoduganella namucuonensis</name>
    <dbReference type="NCBI Taxonomy" id="1035707"/>
    <lineage>
        <taxon>Bacteria</taxon>
        <taxon>Pseudomonadati</taxon>
        <taxon>Pseudomonadota</taxon>
        <taxon>Betaproteobacteria</taxon>
        <taxon>Burkholderiales</taxon>
        <taxon>Oxalobacteraceae</taxon>
        <taxon>Telluria group</taxon>
        <taxon>Pseudoduganella</taxon>
    </lineage>
</organism>
<reference evidence="6" key="1">
    <citation type="submission" date="2016-10" db="EMBL/GenBank/DDBJ databases">
        <authorList>
            <person name="Varghese N."/>
            <person name="Submissions S."/>
        </authorList>
    </citation>
    <scope>NUCLEOTIDE SEQUENCE [LARGE SCALE GENOMIC DNA]</scope>
    <source>
        <strain evidence="6">CGMCC 1.11014</strain>
    </source>
</reference>
<protein>
    <submittedName>
        <fullName evidence="5">Transcriptional regulator, AraC family</fullName>
    </submittedName>
</protein>
<proteinExistence type="predicted"/>
<dbReference type="GO" id="GO:0003700">
    <property type="term" value="F:DNA-binding transcription factor activity"/>
    <property type="evidence" value="ECO:0007669"/>
    <property type="project" value="InterPro"/>
</dbReference>
<evidence type="ECO:0000256" key="1">
    <source>
        <dbReference type="ARBA" id="ARBA00023015"/>
    </source>
</evidence>
<accession>A0A1I7FQQ2</accession>
<dbReference type="InterPro" id="IPR009057">
    <property type="entry name" value="Homeodomain-like_sf"/>
</dbReference>
<keyword evidence="3" id="KW-0804">Transcription</keyword>
<feature type="domain" description="HTH araC/xylS-type" evidence="4">
    <location>
        <begin position="248"/>
        <end position="345"/>
    </location>
</feature>
<dbReference type="AlphaFoldDB" id="A0A1I7FQQ2"/>
<dbReference type="Pfam" id="PF12833">
    <property type="entry name" value="HTH_18"/>
    <property type="match status" value="1"/>
</dbReference>
<evidence type="ECO:0000256" key="2">
    <source>
        <dbReference type="ARBA" id="ARBA00023125"/>
    </source>
</evidence>